<name>A0A8H6C6S5_9LECA</name>
<dbReference type="GO" id="GO:0008270">
    <property type="term" value="F:zinc ion binding"/>
    <property type="evidence" value="ECO:0007669"/>
    <property type="project" value="UniProtKB-KW"/>
</dbReference>
<keyword evidence="4" id="KW-1185">Reference proteome</keyword>
<accession>A0A8H6C6S5</accession>
<dbReference type="SUPFAM" id="SSF57850">
    <property type="entry name" value="RING/U-box"/>
    <property type="match status" value="1"/>
</dbReference>
<dbReference type="Proteomes" id="UP000593566">
    <property type="component" value="Unassembled WGS sequence"/>
</dbReference>
<comment type="caution">
    <text evidence="3">The sequence shown here is derived from an EMBL/GenBank/DDBJ whole genome shotgun (WGS) entry which is preliminary data.</text>
</comment>
<evidence type="ECO:0000313" key="4">
    <source>
        <dbReference type="Proteomes" id="UP000593566"/>
    </source>
</evidence>
<evidence type="ECO:0000313" key="3">
    <source>
        <dbReference type="EMBL" id="KAF6217997.1"/>
    </source>
</evidence>
<organism evidence="3 4">
    <name type="scientific">Letharia lupina</name>
    <dbReference type="NCBI Taxonomy" id="560253"/>
    <lineage>
        <taxon>Eukaryota</taxon>
        <taxon>Fungi</taxon>
        <taxon>Dikarya</taxon>
        <taxon>Ascomycota</taxon>
        <taxon>Pezizomycotina</taxon>
        <taxon>Lecanoromycetes</taxon>
        <taxon>OSLEUM clade</taxon>
        <taxon>Lecanoromycetidae</taxon>
        <taxon>Lecanorales</taxon>
        <taxon>Lecanorineae</taxon>
        <taxon>Parmeliaceae</taxon>
        <taxon>Letharia</taxon>
    </lineage>
</organism>
<dbReference type="RefSeq" id="XP_037147432.1">
    <property type="nucleotide sequence ID" value="XM_037297307.1"/>
</dbReference>
<sequence length="265" mass="30348">MAGGFLTQLVTIELPEDESCIICMEAHGATLSENRAAEKAVRLPSGHVIGSRCVTLWLSPENRNQNSCPYCRCELFALTQKGENVDDEDEEEDEPAWRYRLWREEWDVMLGTRNTHGNTALEAQWLQWRRDWNTAATRLEQGSMDTATVARNLLRTQLGLSQGFFDGLGTEWPIAEVALSLQIMRLRECRLYNQFAAGSSRYLQTPPDGSISKNQEDGLFKELKRSGAFRSILMSIVNKRKKWDILRGQGLVWDMTCEVWYSNVY</sequence>
<keyword evidence="1" id="KW-0862">Zinc</keyword>
<reference evidence="3 4" key="1">
    <citation type="journal article" date="2020" name="Genomics">
        <title>Complete, high-quality genomes from long-read metagenomic sequencing of two wolf lichen thalli reveals enigmatic genome architecture.</title>
        <authorList>
            <person name="McKenzie S.K."/>
            <person name="Walston R.F."/>
            <person name="Allen J.L."/>
        </authorList>
    </citation>
    <scope>NUCLEOTIDE SEQUENCE [LARGE SCALE GENOMIC DNA]</scope>
    <source>
        <strain evidence="3">WasteWater1</strain>
    </source>
</reference>
<keyword evidence="1" id="KW-0479">Metal-binding</keyword>
<evidence type="ECO:0000259" key="2">
    <source>
        <dbReference type="PROSITE" id="PS50089"/>
    </source>
</evidence>
<proteinExistence type="predicted"/>
<dbReference type="InterPro" id="IPR001841">
    <property type="entry name" value="Znf_RING"/>
</dbReference>
<feature type="domain" description="RING-type" evidence="2">
    <location>
        <begin position="20"/>
        <end position="72"/>
    </location>
</feature>
<protein>
    <recommendedName>
        <fullName evidence="2">RING-type domain-containing protein</fullName>
    </recommendedName>
</protein>
<dbReference type="GeneID" id="59334810"/>
<dbReference type="AlphaFoldDB" id="A0A8H6C6S5"/>
<evidence type="ECO:0000256" key="1">
    <source>
        <dbReference type="PROSITE-ProRule" id="PRU00175"/>
    </source>
</evidence>
<dbReference type="Gene3D" id="3.30.40.10">
    <property type="entry name" value="Zinc/RING finger domain, C3HC4 (zinc finger)"/>
    <property type="match status" value="1"/>
</dbReference>
<keyword evidence="1" id="KW-0863">Zinc-finger</keyword>
<gene>
    <name evidence="3" type="ORF">HO133_006409</name>
</gene>
<dbReference type="InterPro" id="IPR013083">
    <property type="entry name" value="Znf_RING/FYVE/PHD"/>
</dbReference>
<dbReference type="EMBL" id="JACCJB010000024">
    <property type="protein sequence ID" value="KAF6217997.1"/>
    <property type="molecule type" value="Genomic_DNA"/>
</dbReference>
<dbReference type="PROSITE" id="PS50089">
    <property type="entry name" value="ZF_RING_2"/>
    <property type="match status" value="1"/>
</dbReference>